<dbReference type="PANTHER" id="PTHR10000:SF8">
    <property type="entry name" value="HAD SUPERFAMILY HYDROLASE-LIKE, TYPE 3"/>
    <property type="match status" value="1"/>
</dbReference>
<protein>
    <submittedName>
        <fullName evidence="1">Cof protein</fullName>
    </submittedName>
</protein>
<dbReference type="CDD" id="cd07516">
    <property type="entry name" value="HAD_Pase"/>
    <property type="match status" value="1"/>
</dbReference>
<dbReference type="InterPro" id="IPR036412">
    <property type="entry name" value="HAD-like_sf"/>
</dbReference>
<dbReference type="OrthoDB" id="9810101at2"/>
<accession>A0A498RLA1</accession>
<keyword evidence="2" id="KW-1185">Reference proteome</keyword>
<dbReference type="InterPro" id="IPR000150">
    <property type="entry name" value="Cof"/>
</dbReference>
<sequence>MAIQWCVCDVDGTLLDSNSRLSEETVRAVQEMRQAGIELILATGRSDLFIKELVFRLGIAGPVICCNGGMIRDVGTGQVLFSRTIGRETARAVAEYCFTHRLDMLAYSYDFIYYSRGSDRVNLFHDFNARMPEEFRVPLREAARPEDLPLDSVLKFFLWNADAVLKENMEAWHNREGELYLVQSMQGALDIMAQGISKGDALRYLAGQRGMSLDQIAVFGDNYNDVSMFQLAGCPIAVGNAEAVVKEAAKYITRSNDENGVAYAIRHYILSPAE</sequence>
<dbReference type="NCBIfam" id="TIGR00099">
    <property type="entry name" value="Cof-subfamily"/>
    <property type="match status" value="1"/>
</dbReference>
<dbReference type="EMBL" id="UPPP01000134">
    <property type="protein sequence ID" value="VBB09838.1"/>
    <property type="molecule type" value="Genomic_DNA"/>
</dbReference>
<dbReference type="SUPFAM" id="SSF56784">
    <property type="entry name" value="HAD-like"/>
    <property type="match status" value="1"/>
</dbReference>
<reference evidence="1 2" key="1">
    <citation type="submission" date="2018-06" db="EMBL/GenBank/DDBJ databases">
        <authorList>
            <person name="Strepis N."/>
        </authorList>
    </citation>
    <scope>NUCLEOTIDE SEQUENCE [LARGE SCALE GENOMIC DNA]</scope>
    <source>
        <strain evidence="1">LUCI</strain>
    </source>
</reference>
<dbReference type="PANTHER" id="PTHR10000">
    <property type="entry name" value="PHOSPHOSERINE PHOSPHATASE"/>
    <property type="match status" value="1"/>
</dbReference>
<dbReference type="SFLD" id="SFLDG01144">
    <property type="entry name" value="C2.B.4:_PGP_Like"/>
    <property type="match status" value="1"/>
</dbReference>
<dbReference type="GO" id="GO:0005829">
    <property type="term" value="C:cytosol"/>
    <property type="evidence" value="ECO:0007669"/>
    <property type="project" value="TreeGrafter"/>
</dbReference>
<dbReference type="GO" id="GO:0016791">
    <property type="term" value="F:phosphatase activity"/>
    <property type="evidence" value="ECO:0007669"/>
    <property type="project" value="TreeGrafter"/>
</dbReference>
<dbReference type="SFLD" id="SFLDG01140">
    <property type="entry name" value="C2.B:_Phosphomannomutase_and_P"/>
    <property type="match status" value="1"/>
</dbReference>
<evidence type="ECO:0000313" key="2">
    <source>
        <dbReference type="Proteomes" id="UP000277811"/>
    </source>
</evidence>
<dbReference type="GO" id="GO:0000287">
    <property type="term" value="F:magnesium ion binding"/>
    <property type="evidence" value="ECO:0007669"/>
    <property type="project" value="TreeGrafter"/>
</dbReference>
<dbReference type="AlphaFoldDB" id="A0A498RLA1"/>
<dbReference type="InterPro" id="IPR023214">
    <property type="entry name" value="HAD_sf"/>
</dbReference>
<dbReference type="Proteomes" id="UP000277811">
    <property type="component" value="Unassembled WGS sequence"/>
</dbReference>
<dbReference type="SFLD" id="SFLDS00003">
    <property type="entry name" value="Haloacid_Dehalogenase"/>
    <property type="match status" value="1"/>
</dbReference>
<dbReference type="RefSeq" id="WP_122630687.1">
    <property type="nucleotide sequence ID" value="NZ_UPPP01000134.1"/>
</dbReference>
<dbReference type="InterPro" id="IPR006379">
    <property type="entry name" value="HAD-SF_hydro_IIB"/>
</dbReference>
<name>A0A498RLA1_9FIRM</name>
<dbReference type="Gene3D" id="3.40.50.1000">
    <property type="entry name" value="HAD superfamily/HAD-like"/>
    <property type="match status" value="1"/>
</dbReference>
<proteinExistence type="predicted"/>
<gene>
    <name evidence="1" type="ORF">LUCI_5136</name>
</gene>
<organism evidence="1 2">
    <name type="scientific">Lucifera butyrica</name>
    <dbReference type="NCBI Taxonomy" id="1351585"/>
    <lineage>
        <taxon>Bacteria</taxon>
        <taxon>Bacillati</taxon>
        <taxon>Bacillota</taxon>
        <taxon>Negativicutes</taxon>
        <taxon>Veillonellales</taxon>
        <taxon>Veillonellaceae</taxon>
        <taxon>Lucifera</taxon>
    </lineage>
</organism>
<evidence type="ECO:0000313" key="1">
    <source>
        <dbReference type="EMBL" id="VBB09838.1"/>
    </source>
</evidence>
<dbReference type="Pfam" id="PF08282">
    <property type="entry name" value="Hydrolase_3"/>
    <property type="match status" value="1"/>
</dbReference>
<dbReference type="Gene3D" id="3.30.1240.10">
    <property type="match status" value="1"/>
</dbReference>
<dbReference type="NCBIfam" id="TIGR01484">
    <property type="entry name" value="HAD-SF-IIB"/>
    <property type="match status" value="1"/>
</dbReference>